<dbReference type="Pfam" id="PF00440">
    <property type="entry name" value="TetR_N"/>
    <property type="match status" value="1"/>
</dbReference>
<feature type="domain" description="HTH tetR-type" evidence="3">
    <location>
        <begin position="4"/>
        <end position="64"/>
    </location>
</feature>
<dbReference type="AlphaFoldDB" id="A0A022KS67"/>
<protein>
    <submittedName>
        <fullName evidence="4">TetR family transcriptional regulator</fullName>
    </submittedName>
</protein>
<dbReference type="Gene3D" id="1.10.357.10">
    <property type="entry name" value="Tetracycline Repressor, domain 2"/>
    <property type="match status" value="1"/>
</dbReference>
<proteinExistence type="predicted"/>
<dbReference type="InterPro" id="IPR009057">
    <property type="entry name" value="Homeodomain-like_sf"/>
</dbReference>
<keyword evidence="1 2" id="KW-0238">DNA-binding</keyword>
<dbReference type="Proteomes" id="UP000019754">
    <property type="component" value="Unassembled WGS sequence"/>
</dbReference>
<evidence type="ECO:0000256" key="1">
    <source>
        <dbReference type="ARBA" id="ARBA00023125"/>
    </source>
</evidence>
<evidence type="ECO:0000313" key="5">
    <source>
        <dbReference type="Proteomes" id="UP000019754"/>
    </source>
</evidence>
<evidence type="ECO:0000313" key="4">
    <source>
        <dbReference type="EMBL" id="EYT48519.1"/>
    </source>
</evidence>
<reference evidence="4 5" key="1">
    <citation type="journal article" date="2013" name="Genome Announc.">
        <title>Draft genome sequence of an Actinobacterium, Brachybacterium muris strain UCD-AY4.</title>
        <authorList>
            <person name="Lo J.R."/>
            <person name="Lang J.M."/>
            <person name="Darling A.E."/>
            <person name="Eisen J.A."/>
            <person name="Coil D.A."/>
        </authorList>
    </citation>
    <scope>NUCLEOTIDE SEQUENCE [LARGE SCALE GENOMIC DNA]</scope>
    <source>
        <strain evidence="4 5">UCD-AY4</strain>
    </source>
</reference>
<dbReference type="InterPro" id="IPR001647">
    <property type="entry name" value="HTH_TetR"/>
</dbReference>
<dbReference type="GO" id="GO:0003700">
    <property type="term" value="F:DNA-binding transcription factor activity"/>
    <property type="evidence" value="ECO:0007669"/>
    <property type="project" value="TreeGrafter"/>
</dbReference>
<dbReference type="InterPro" id="IPR036271">
    <property type="entry name" value="Tet_transcr_reg_TetR-rel_C_sf"/>
</dbReference>
<dbReference type="EMBL" id="AORC01000014">
    <property type="protein sequence ID" value="EYT48519.1"/>
    <property type="molecule type" value="Genomic_DNA"/>
</dbReference>
<dbReference type="SUPFAM" id="SSF46689">
    <property type="entry name" value="Homeodomain-like"/>
    <property type="match status" value="1"/>
</dbReference>
<dbReference type="PANTHER" id="PTHR30055">
    <property type="entry name" value="HTH-TYPE TRANSCRIPTIONAL REGULATOR RUTR"/>
    <property type="match status" value="1"/>
</dbReference>
<dbReference type="InterPro" id="IPR050109">
    <property type="entry name" value="HTH-type_TetR-like_transc_reg"/>
</dbReference>
<dbReference type="GO" id="GO:0000976">
    <property type="term" value="F:transcription cis-regulatory region binding"/>
    <property type="evidence" value="ECO:0007669"/>
    <property type="project" value="TreeGrafter"/>
</dbReference>
<dbReference type="SUPFAM" id="SSF48498">
    <property type="entry name" value="Tetracyclin repressor-like, C-terminal domain"/>
    <property type="match status" value="1"/>
</dbReference>
<keyword evidence="5" id="KW-1185">Reference proteome</keyword>
<comment type="caution">
    <text evidence="4">The sequence shown here is derived from an EMBL/GenBank/DDBJ whole genome shotgun (WGS) entry which is preliminary data.</text>
</comment>
<evidence type="ECO:0000256" key="2">
    <source>
        <dbReference type="PROSITE-ProRule" id="PRU00335"/>
    </source>
</evidence>
<name>A0A022KS67_9MICO</name>
<dbReference type="HOGENOM" id="CLU_069356_23_1_11"/>
<feature type="DNA-binding region" description="H-T-H motif" evidence="2">
    <location>
        <begin position="27"/>
        <end position="46"/>
    </location>
</feature>
<gene>
    <name evidence="4" type="ORF">D641_0111490</name>
</gene>
<sequence>MHAVRSEDPVLRAAAELFYARGIAAVSVQDIRSRAGVSLKSMYATYPSKGELVAAYLQRTHEVWMRELRAAIDAAAPGGGPSHRQERIAAIFSWLEAWFAAPDFAGCGIANTRGQAIGERSREVVREHVSQLEQLCVEVAGEEDSGRTLLLLVEGAIATAAATGDAGFAIVAHQAARASVLR</sequence>
<evidence type="ECO:0000259" key="3">
    <source>
        <dbReference type="PROSITE" id="PS50977"/>
    </source>
</evidence>
<accession>A0A022KS67</accession>
<organism evidence="4 5">
    <name type="scientific">Brachybacterium muris UCD-AY4</name>
    <dbReference type="NCBI Taxonomy" id="1249481"/>
    <lineage>
        <taxon>Bacteria</taxon>
        <taxon>Bacillati</taxon>
        <taxon>Actinomycetota</taxon>
        <taxon>Actinomycetes</taxon>
        <taxon>Micrococcales</taxon>
        <taxon>Dermabacteraceae</taxon>
        <taxon>Brachybacterium</taxon>
    </lineage>
</organism>
<dbReference type="PROSITE" id="PS50977">
    <property type="entry name" value="HTH_TETR_2"/>
    <property type="match status" value="1"/>
</dbReference>
<dbReference type="PRINTS" id="PR00455">
    <property type="entry name" value="HTHTETR"/>
</dbReference>
<dbReference type="PANTHER" id="PTHR30055:SF200">
    <property type="entry name" value="HTH-TYPE TRANSCRIPTIONAL REPRESSOR BDCR"/>
    <property type="match status" value="1"/>
</dbReference>